<sequence>MSATLMACPEDSRQTGFLPVGGENFMLRYNSSLPIVIYAKDGFEIRYTIWKLSDDGLTSRTRLSMVGWTQFEQNYPGNGEQL</sequence>
<comment type="similarity">
    <text evidence="1">Belongs to the protease inhibitor I11 (ecotin) family.</text>
</comment>
<dbReference type="InterPro" id="IPR027438">
    <property type="entry name" value="Ecotin_C"/>
</dbReference>
<evidence type="ECO:0000313" key="2">
    <source>
        <dbReference type="EMBL" id="UWL60492.1"/>
    </source>
</evidence>
<dbReference type="RefSeq" id="WP_235925455.1">
    <property type="nucleotide sequence ID" value="NZ_CP099967.1"/>
</dbReference>
<keyword evidence="3" id="KW-1185">Reference proteome</keyword>
<dbReference type="Proteomes" id="UP001058739">
    <property type="component" value="Chromosome 01"/>
</dbReference>
<dbReference type="SUPFAM" id="SSF49772">
    <property type="entry name" value="Ecotin, trypsin inhibitor"/>
    <property type="match status" value="1"/>
</dbReference>
<protein>
    <submittedName>
        <fullName evidence="2">Uncharacterized protein</fullName>
    </submittedName>
</protein>
<organism evidence="2 3">
    <name type="scientific">Brucella pseudintermedia</name>
    <dbReference type="NCBI Taxonomy" id="370111"/>
    <lineage>
        <taxon>Bacteria</taxon>
        <taxon>Pseudomonadati</taxon>
        <taxon>Pseudomonadota</taxon>
        <taxon>Alphaproteobacteria</taxon>
        <taxon>Hyphomicrobiales</taxon>
        <taxon>Brucellaceae</taxon>
        <taxon>Brucella/Ochrobactrum group</taxon>
        <taxon>Brucella</taxon>
    </lineage>
</organism>
<dbReference type="Pfam" id="PF03974">
    <property type="entry name" value="Ecotin"/>
    <property type="match status" value="1"/>
</dbReference>
<dbReference type="PANTHER" id="PTHR35890:SF3">
    <property type="entry name" value="ECOTIN"/>
    <property type="match status" value="1"/>
</dbReference>
<evidence type="ECO:0000313" key="3">
    <source>
        <dbReference type="Proteomes" id="UP001058739"/>
    </source>
</evidence>
<dbReference type="InterPro" id="IPR005658">
    <property type="entry name" value="Prot_inh_ecotin"/>
</dbReference>
<dbReference type="InterPro" id="IPR036198">
    <property type="entry name" value="Ecotin_sf"/>
</dbReference>
<gene>
    <name evidence="2" type="ORF">NIK97_01615</name>
</gene>
<evidence type="ECO:0000256" key="1">
    <source>
        <dbReference type="ARBA" id="ARBA00010558"/>
    </source>
</evidence>
<dbReference type="PANTHER" id="PTHR35890">
    <property type="match status" value="1"/>
</dbReference>
<reference evidence="2" key="1">
    <citation type="submission" date="2022-06" db="EMBL/GenBank/DDBJ databases">
        <title>Complete Genome Sequence of Deoxynivalenol-bioadsorption Ochrobactrum pseudintermedium ASAG-D25.</title>
        <authorList>
            <person name="Wang N."/>
        </authorList>
    </citation>
    <scope>NUCLEOTIDE SEQUENCE</scope>
    <source>
        <strain evidence="2">ASAG-D25</strain>
    </source>
</reference>
<name>A0ABY5UDQ8_9HYPH</name>
<accession>A0ABY5UDQ8</accession>
<proteinExistence type="inferred from homology"/>
<dbReference type="EMBL" id="CP099967">
    <property type="protein sequence ID" value="UWL60492.1"/>
    <property type="molecule type" value="Genomic_DNA"/>
</dbReference>
<dbReference type="Gene3D" id="4.10.1230.10">
    <property type="entry name" value="Ecotin, trypsin inhibitor"/>
    <property type="match status" value="1"/>
</dbReference>